<keyword evidence="2" id="KW-1185">Reference proteome</keyword>
<evidence type="ECO:0000313" key="2">
    <source>
        <dbReference type="Proteomes" id="UP000008237"/>
    </source>
</evidence>
<reference evidence="1 2" key="1">
    <citation type="journal article" date="2010" name="Science">
        <title>Genomic comparison of the ants Camponotus floridanus and Harpegnathos saltator.</title>
        <authorList>
            <person name="Bonasio R."/>
            <person name="Zhang G."/>
            <person name="Ye C."/>
            <person name="Mutti N.S."/>
            <person name="Fang X."/>
            <person name="Qin N."/>
            <person name="Donahue G."/>
            <person name="Yang P."/>
            <person name="Li Q."/>
            <person name="Li C."/>
            <person name="Zhang P."/>
            <person name="Huang Z."/>
            <person name="Berger S.L."/>
            <person name="Reinberg D."/>
            <person name="Wang J."/>
            <person name="Liebig J."/>
        </authorList>
    </citation>
    <scope>NUCLEOTIDE SEQUENCE [LARGE SCALE GENOMIC DNA]</scope>
    <source>
        <strain evidence="1 2">R22 G/1</strain>
    </source>
</reference>
<dbReference type="AlphaFoldDB" id="E2BMF1"/>
<dbReference type="Proteomes" id="UP000008237">
    <property type="component" value="Unassembled WGS sequence"/>
</dbReference>
<proteinExistence type="predicted"/>
<gene>
    <name evidence="1" type="ORF">EAI_02981</name>
</gene>
<protein>
    <submittedName>
        <fullName evidence="1">Uncharacterized protein</fullName>
    </submittedName>
</protein>
<dbReference type="InParanoid" id="E2BMF1"/>
<sequence length="44" mass="5021">MAKSAERLPGSSTRLRTRDDGCCSVNFLKYVLHIYNVVLFKSDE</sequence>
<dbReference type="EMBL" id="GL449209">
    <property type="protein sequence ID" value="EFN83126.1"/>
    <property type="molecule type" value="Genomic_DNA"/>
</dbReference>
<name>E2BMF1_HARSA</name>
<organism evidence="2">
    <name type="scientific">Harpegnathos saltator</name>
    <name type="common">Jerdon's jumping ant</name>
    <dbReference type="NCBI Taxonomy" id="610380"/>
    <lineage>
        <taxon>Eukaryota</taxon>
        <taxon>Metazoa</taxon>
        <taxon>Ecdysozoa</taxon>
        <taxon>Arthropoda</taxon>
        <taxon>Hexapoda</taxon>
        <taxon>Insecta</taxon>
        <taxon>Pterygota</taxon>
        <taxon>Neoptera</taxon>
        <taxon>Endopterygota</taxon>
        <taxon>Hymenoptera</taxon>
        <taxon>Apocrita</taxon>
        <taxon>Aculeata</taxon>
        <taxon>Formicoidea</taxon>
        <taxon>Formicidae</taxon>
        <taxon>Ponerinae</taxon>
        <taxon>Ponerini</taxon>
        <taxon>Harpegnathos</taxon>
    </lineage>
</organism>
<evidence type="ECO:0000313" key="1">
    <source>
        <dbReference type="EMBL" id="EFN83126.1"/>
    </source>
</evidence>
<accession>E2BMF1</accession>